<dbReference type="Gene3D" id="1.10.530.10">
    <property type="match status" value="1"/>
</dbReference>
<proteinExistence type="predicted"/>
<name>A0A1I3Z4F4_9PROT</name>
<dbReference type="SUPFAM" id="SSF53955">
    <property type="entry name" value="Lysozyme-like"/>
    <property type="match status" value="1"/>
</dbReference>
<feature type="domain" description="Transglycosylase SLT" evidence="2">
    <location>
        <begin position="13"/>
        <end position="193"/>
    </location>
</feature>
<dbReference type="PROSITE" id="PS51257">
    <property type="entry name" value="PROKAR_LIPOPROTEIN"/>
    <property type="match status" value="1"/>
</dbReference>
<accession>A0A1I3Z4F4</accession>
<dbReference type="Pfam" id="PF19489">
    <property type="entry name" value="SLT_4"/>
    <property type="match status" value="1"/>
</dbReference>
<keyword evidence="1" id="KW-0732">Signal</keyword>
<organism evidence="3 4">
    <name type="scientific">Nitrosomonas aestuarii</name>
    <dbReference type="NCBI Taxonomy" id="52441"/>
    <lineage>
        <taxon>Bacteria</taxon>
        <taxon>Pseudomonadati</taxon>
        <taxon>Pseudomonadota</taxon>
        <taxon>Betaproteobacteria</taxon>
        <taxon>Nitrosomonadales</taxon>
        <taxon>Nitrosomonadaceae</taxon>
        <taxon>Nitrosomonas</taxon>
    </lineage>
</organism>
<evidence type="ECO:0000313" key="4">
    <source>
        <dbReference type="Proteomes" id="UP000199533"/>
    </source>
</evidence>
<dbReference type="OrthoDB" id="9789144at2"/>
<evidence type="ECO:0000259" key="2">
    <source>
        <dbReference type="Pfam" id="PF19489"/>
    </source>
</evidence>
<protein>
    <recommendedName>
        <fullName evidence="2">Transglycosylase SLT domain-containing protein</fullName>
    </recommendedName>
</protein>
<keyword evidence="4" id="KW-1185">Reference proteome</keyword>
<gene>
    <name evidence="3" type="ORF">SAMN05216302_100564</name>
</gene>
<dbReference type="RefSeq" id="WP_090697589.1">
    <property type="nucleotide sequence ID" value="NZ_FOSP01000005.1"/>
</dbReference>
<dbReference type="InterPro" id="IPR045795">
    <property type="entry name" value="SLT_4"/>
</dbReference>
<dbReference type="EMBL" id="FOSP01000005">
    <property type="protein sequence ID" value="SFK38521.1"/>
    <property type="molecule type" value="Genomic_DNA"/>
</dbReference>
<sequence>MNAIRHLFKSAFIIFLLGGMVGCATTPPKQQHNLCAVFEQHPDWYDYARASEDKWGVPAHILMAFVRHESSYRHNAKPPFEWFLFIPLGRASSAKGYAQIQDPAWQDYKQVTGGLFKSRSDMKDALDFVGWYNHKSNKQLGISKWDPKNLYLAYHEGHGGYRRGTHRNKKWLLSVAGRVDHTAREYGAQLRRCEDQFRCRHWYQVWPLCR</sequence>
<dbReference type="AlphaFoldDB" id="A0A1I3Z4F4"/>
<dbReference type="InterPro" id="IPR023346">
    <property type="entry name" value="Lysozyme-like_dom_sf"/>
</dbReference>
<feature type="signal peptide" evidence="1">
    <location>
        <begin position="1"/>
        <end position="24"/>
    </location>
</feature>
<reference evidence="4" key="1">
    <citation type="submission" date="2016-10" db="EMBL/GenBank/DDBJ databases">
        <authorList>
            <person name="Varghese N."/>
            <person name="Submissions S."/>
        </authorList>
    </citation>
    <scope>NUCLEOTIDE SEQUENCE [LARGE SCALE GENOMIC DNA]</scope>
    <source>
        <strain evidence="4">Nm69</strain>
    </source>
</reference>
<evidence type="ECO:0000256" key="1">
    <source>
        <dbReference type="SAM" id="SignalP"/>
    </source>
</evidence>
<evidence type="ECO:0000313" key="3">
    <source>
        <dbReference type="EMBL" id="SFK38521.1"/>
    </source>
</evidence>
<dbReference type="Proteomes" id="UP000199533">
    <property type="component" value="Unassembled WGS sequence"/>
</dbReference>
<feature type="chain" id="PRO_5011618594" description="Transglycosylase SLT domain-containing protein" evidence="1">
    <location>
        <begin position="25"/>
        <end position="210"/>
    </location>
</feature>